<dbReference type="AlphaFoldDB" id="T1GMA7"/>
<dbReference type="EnsemblMetazoa" id="MESCA004676-RA">
    <property type="protein sequence ID" value="MESCA004676-PA"/>
    <property type="gene ID" value="MESCA004676"/>
</dbReference>
<evidence type="ECO:0000256" key="5">
    <source>
        <dbReference type="ARBA" id="ARBA00023212"/>
    </source>
</evidence>
<dbReference type="PANTHER" id="PTHR46321">
    <property type="entry name" value="KIF1-BINDING PROTEIN"/>
    <property type="match status" value="1"/>
</dbReference>
<evidence type="ECO:0000313" key="6">
    <source>
        <dbReference type="EnsemblMetazoa" id="MESCA004676-PA"/>
    </source>
</evidence>
<dbReference type="Proteomes" id="UP000015102">
    <property type="component" value="Unassembled WGS sequence"/>
</dbReference>
<dbReference type="GO" id="GO:0005856">
    <property type="term" value="C:cytoskeleton"/>
    <property type="evidence" value="ECO:0007669"/>
    <property type="project" value="UniProtKB-SubCell"/>
</dbReference>
<dbReference type="GO" id="GO:0000226">
    <property type="term" value="P:microtubule cytoskeleton organization"/>
    <property type="evidence" value="ECO:0007669"/>
    <property type="project" value="TreeGrafter"/>
</dbReference>
<comment type="similarity">
    <text evidence="2">Belongs to the KIF-binding protein family.</text>
</comment>
<dbReference type="HOGENOM" id="CLU_998491_0_0_1"/>
<accession>T1GMA7</accession>
<comment type="subcellular location">
    <subcellularLocation>
        <location evidence="1">Cytoplasm</location>
        <location evidence="1">Cytoskeleton</location>
    </subcellularLocation>
</comment>
<dbReference type="OMA" id="EVARCWI"/>
<name>T1GMA7_MEGSC</name>
<reference evidence="7" key="1">
    <citation type="submission" date="2013-02" db="EMBL/GenBank/DDBJ databases">
        <authorList>
            <person name="Hughes D."/>
        </authorList>
    </citation>
    <scope>NUCLEOTIDE SEQUENCE</scope>
    <source>
        <strain>Durham</strain>
        <strain evidence="7">NC isolate 2 -- Noor lab</strain>
    </source>
</reference>
<keyword evidence="5" id="KW-0206">Cytoskeleton</keyword>
<dbReference type="EMBL" id="CAQQ02390909">
    <property type="status" value="NOT_ANNOTATED_CDS"/>
    <property type="molecule type" value="Genomic_DNA"/>
</dbReference>
<dbReference type="STRING" id="36166.T1GMA7"/>
<dbReference type="GO" id="GO:0021952">
    <property type="term" value="P:central nervous system projection neuron axonogenesis"/>
    <property type="evidence" value="ECO:0007669"/>
    <property type="project" value="TreeGrafter"/>
</dbReference>
<evidence type="ECO:0000313" key="7">
    <source>
        <dbReference type="Proteomes" id="UP000015102"/>
    </source>
</evidence>
<dbReference type="GO" id="GO:1990535">
    <property type="term" value="P:neuron projection maintenance"/>
    <property type="evidence" value="ECO:0007669"/>
    <property type="project" value="TreeGrafter"/>
</dbReference>
<dbReference type="Pfam" id="PF12309">
    <property type="entry name" value="KBP_C"/>
    <property type="match status" value="1"/>
</dbReference>
<dbReference type="PANTHER" id="PTHR46321:SF1">
    <property type="entry name" value="KIF-BINDING PROTEIN"/>
    <property type="match status" value="1"/>
</dbReference>
<dbReference type="InterPro" id="IPR022083">
    <property type="entry name" value="KBP"/>
</dbReference>
<evidence type="ECO:0000256" key="4">
    <source>
        <dbReference type="ARBA" id="ARBA00022490"/>
    </source>
</evidence>
<keyword evidence="4" id="KW-0963">Cytoplasm</keyword>
<sequence>MCLFLDNLTNKAKINTDYEFKSLQLAPYQNKITDKYCLTFDDAKKVFQFIASWLEKAKLYYKAETEASEYARIIMDFADLYNCLAFFDEDPSNQSKMYKKRADFYEELLKLLSKTYYLAICRECLFHCGTTYCSMLSIKLDAIADLGYDQSPTPHQVHKVNSLCEKAIAHFQDFIETYKKKDSDEFQPGIDSEEMHTVLYCYFHLGRLFYKIITYDKKKQLFNLNNSFKFYKLFIELCEKHSEAAAHLKTEVSVCKEMTNLLPKKIEKTLLEAQEEGGI</sequence>
<reference evidence="6" key="2">
    <citation type="submission" date="2015-06" db="UniProtKB">
        <authorList>
            <consortium name="EnsemblMetazoa"/>
        </authorList>
    </citation>
    <scope>IDENTIFICATION</scope>
</reference>
<proteinExistence type="inferred from homology"/>
<organism evidence="6 7">
    <name type="scientific">Megaselia scalaris</name>
    <name type="common">Humpbacked fly</name>
    <name type="synonym">Phora scalaris</name>
    <dbReference type="NCBI Taxonomy" id="36166"/>
    <lineage>
        <taxon>Eukaryota</taxon>
        <taxon>Metazoa</taxon>
        <taxon>Ecdysozoa</taxon>
        <taxon>Arthropoda</taxon>
        <taxon>Hexapoda</taxon>
        <taxon>Insecta</taxon>
        <taxon>Pterygota</taxon>
        <taxon>Neoptera</taxon>
        <taxon>Endopterygota</taxon>
        <taxon>Diptera</taxon>
        <taxon>Brachycera</taxon>
        <taxon>Muscomorpha</taxon>
        <taxon>Platypezoidea</taxon>
        <taxon>Phoridae</taxon>
        <taxon>Megaseliini</taxon>
        <taxon>Megaselia</taxon>
    </lineage>
</organism>
<protein>
    <recommendedName>
        <fullName evidence="3">KIF-binding protein</fullName>
    </recommendedName>
</protein>
<evidence type="ECO:0000256" key="2">
    <source>
        <dbReference type="ARBA" id="ARBA00010305"/>
    </source>
</evidence>
<evidence type="ECO:0000256" key="3">
    <source>
        <dbReference type="ARBA" id="ARBA00016840"/>
    </source>
</evidence>
<evidence type="ECO:0000256" key="1">
    <source>
        <dbReference type="ARBA" id="ARBA00004245"/>
    </source>
</evidence>
<keyword evidence="7" id="KW-1185">Reference proteome</keyword>